<sequence>MHERAKAALEKAKAGGEVSNVAPEDVERLVNSLGDGAKEENCEDILKILMGSTRTAQQKSPPSPKTSTAPHICPYKSALNGSASNSQSANPSEVPLPTAPSTGDSIFFTGGTSSGATSFTGPIGVMPESSTATTTPSLLGPNGSLPQDKTSPQQTSADSWPSVMSAGDYDNAIMQDILSMELPGWQNHLRQDLSSSSGSQPTQTQSNPMNAANAQNGRPEVPYFPFGGIDFSNVDHLNLISGFSSSSLAGQSTSQGVSASGAPSANNNSYLPMDPSQFSEFTQGSASLPEIGSSLPLIDGDTGPSDQRVGDTWQSFVSESGFQTADELMRSWQVY</sequence>
<feature type="compositionally biased region" description="Polar residues" evidence="1">
    <location>
        <begin position="128"/>
        <end position="137"/>
    </location>
</feature>
<organism evidence="2 3">
    <name type="scientific">Schizopora paradoxa</name>
    <dbReference type="NCBI Taxonomy" id="27342"/>
    <lineage>
        <taxon>Eukaryota</taxon>
        <taxon>Fungi</taxon>
        <taxon>Dikarya</taxon>
        <taxon>Basidiomycota</taxon>
        <taxon>Agaricomycotina</taxon>
        <taxon>Agaricomycetes</taxon>
        <taxon>Hymenochaetales</taxon>
        <taxon>Schizoporaceae</taxon>
        <taxon>Schizopora</taxon>
    </lineage>
</organism>
<feature type="region of interest" description="Disordered" evidence="1">
    <location>
        <begin position="1"/>
        <end position="23"/>
    </location>
</feature>
<dbReference type="Proteomes" id="UP000053477">
    <property type="component" value="Unassembled WGS sequence"/>
</dbReference>
<dbReference type="EMBL" id="KQ086048">
    <property type="protein sequence ID" value="KLO09689.1"/>
    <property type="molecule type" value="Genomic_DNA"/>
</dbReference>
<gene>
    <name evidence="2" type="ORF">SCHPADRAFT_555343</name>
</gene>
<feature type="compositionally biased region" description="Polar residues" evidence="1">
    <location>
        <begin position="207"/>
        <end position="216"/>
    </location>
</feature>
<feature type="compositionally biased region" description="Low complexity" evidence="1">
    <location>
        <begin position="56"/>
        <end position="70"/>
    </location>
</feature>
<name>A0A0H2RD12_9AGAM</name>
<evidence type="ECO:0000313" key="2">
    <source>
        <dbReference type="EMBL" id="KLO09689.1"/>
    </source>
</evidence>
<feature type="compositionally biased region" description="Low complexity" evidence="1">
    <location>
        <begin position="101"/>
        <end position="121"/>
    </location>
</feature>
<evidence type="ECO:0000313" key="3">
    <source>
        <dbReference type="Proteomes" id="UP000053477"/>
    </source>
</evidence>
<feature type="compositionally biased region" description="Basic and acidic residues" evidence="1">
    <location>
        <begin position="1"/>
        <end position="14"/>
    </location>
</feature>
<feature type="compositionally biased region" description="Low complexity" evidence="1">
    <location>
        <begin position="194"/>
        <end position="206"/>
    </location>
</feature>
<keyword evidence="3" id="KW-1185">Reference proteome</keyword>
<feature type="compositionally biased region" description="Polar residues" evidence="1">
    <location>
        <begin position="79"/>
        <end position="91"/>
    </location>
</feature>
<dbReference type="InParanoid" id="A0A0H2RD12"/>
<feature type="region of interest" description="Disordered" evidence="1">
    <location>
        <begin position="49"/>
        <end position="163"/>
    </location>
</feature>
<protein>
    <submittedName>
        <fullName evidence="2">Uncharacterized protein</fullName>
    </submittedName>
</protein>
<feature type="compositionally biased region" description="Polar residues" evidence="1">
    <location>
        <begin position="144"/>
        <end position="159"/>
    </location>
</feature>
<reference evidence="2 3" key="1">
    <citation type="submission" date="2015-04" db="EMBL/GenBank/DDBJ databases">
        <title>Complete genome sequence of Schizopora paradoxa KUC8140, a cosmopolitan wood degrader in East Asia.</title>
        <authorList>
            <consortium name="DOE Joint Genome Institute"/>
            <person name="Min B."/>
            <person name="Park H."/>
            <person name="Jang Y."/>
            <person name="Kim J.-J."/>
            <person name="Kim K.H."/>
            <person name="Pangilinan J."/>
            <person name="Lipzen A."/>
            <person name="Riley R."/>
            <person name="Grigoriev I.V."/>
            <person name="Spatafora J.W."/>
            <person name="Choi I.-G."/>
        </authorList>
    </citation>
    <scope>NUCLEOTIDE SEQUENCE [LARGE SCALE GENOMIC DNA]</scope>
    <source>
        <strain evidence="2 3">KUC8140</strain>
    </source>
</reference>
<dbReference type="AlphaFoldDB" id="A0A0H2RD12"/>
<accession>A0A0H2RD12</accession>
<evidence type="ECO:0000256" key="1">
    <source>
        <dbReference type="SAM" id="MobiDB-lite"/>
    </source>
</evidence>
<feature type="region of interest" description="Disordered" evidence="1">
    <location>
        <begin position="190"/>
        <end position="219"/>
    </location>
</feature>
<proteinExistence type="predicted"/>